<dbReference type="InterPro" id="IPR035472">
    <property type="entry name" value="RpiR-like_SIS"/>
</dbReference>
<reference evidence="6" key="2">
    <citation type="submission" date="2023-02" db="EMBL/GenBank/DDBJ databases">
        <title>'Rhodoalgimonas zhirmunskyi' gen. nov., isolated from a red alga.</title>
        <authorList>
            <person name="Nedashkovskaya O.I."/>
            <person name="Otstavnykh N.Y."/>
            <person name="Bystritskaya E.P."/>
            <person name="Balabanova L.A."/>
            <person name="Isaeva M.P."/>
        </authorList>
    </citation>
    <scope>NUCLEOTIDE SEQUENCE</scope>
    <source>
        <strain evidence="6">KCTC 52189</strain>
    </source>
</reference>
<dbReference type="PROSITE" id="PS51071">
    <property type="entry name" value="HTH_RPIR"/>
    <property type="match status" value="1"/>
</dbReference>
<dbReference type="Proteomes" id="UP001226762">
    <property type="component" value="Unassembled WGS sequence"/>
</dbReference>
<evidence type="ECO:0000256" key="1">
    <source>
        <dbReference type="ARBA" id="ARBA00023015"/>
    </source>
</evidence>
<dbReference type="AlphaFoldDB" id="A0AAE4B4H5"/>
<accession>A0AAE4B4H5</accession>
<dbReference type="GO" id="GO:1901135">
    <property type="term" value="P:carbohydrate derivative metabolic process"/>
    <property type="evidence" value="ECO:0007669"/>
    <property type="project" value="InterPro"/>
</dbReference>
<dbReference type="PROSITE" id="PS51464">
    <property type="entry name" value="SIS"/>
    <property type="match status" value="1"/>
</dbReference>
<dbReference type="Pfam" id="PF01418">
    <property type="entry name" value="HTH_6"/>
    <property type="match status" value="1"/>
</dbReference>
<evidence type="ECO:0000259" key="4">
    <source>
        <dbReference type="PROSITE" id="PS51071"/>
    </source>
</evidence>
<dbReference type="SUPFAM" id="SSF53697">
    <property type="entry name" value="SIS domain"/>
    <property type="match status" value="1"/>
</dbReference>
<dbReference type="RefSeq" id="WP_306735497.1">
    <property type="nucleotide sequence ID" value="NZ_JANHAX010000002.1"/>
</dbReference>
<feature type="domain" description="SIS" evidence="5">
    <location>
        <begin position="132"/>
        <end position="269"/>
    </location>
</feature>
<proteinExistence type="predicted"/>
<evidence type="ECO:0000313" key="7">
    <source>
        <dbReference type="Proteomes" id="UP001226762"/>
    </source>
</evidence>
<keyword evidence="1" id="KW-0805">Transcription regulation</keyword>
<organism evidence="6 7">
    <name type="scientific">Marimonas arenosa</name>
    <dbReference type="NCBI Taxonomy" id="1795305"/>
    <lineage>
        <taxon>Bacteria</taxon>
        <taxon>Pseudomonadati</taxon>
        <taxon>Pseudomonadota</taxon>
        <taxon>Alphaproteobacteria</taxon>
        <taxon>Rhodobacterales</taxon>
        <taxon>Paracoccaceae</taxon>
        <taxon>Marimonas</taxon>
    </lineage>
</organism>
<dbReference type="Gene3D" id="3.40.50.10490">
    <property type="entry name" value="Glucose-6-phosphate isomerase like protein, domain 1"/>
    <property type="match status" value="1"/>
</dbReference>
<dbReference type="EMBL" id="JANHAX010000002">
    <property type="protein sequence ID" value="MDQ2090230.1"/>
    <property type="molecule type" value="Genomic_DNA"/>
</dbReference>
<dbReference type="InterPro" id="IPR000281">
    <property type="entry name" value="HTH_RpiR"/>
</dbReference>
<keyword evidence="3" id="KW-0804">Transcription</keyword>
<dbReference type="CDD" id="cd05013">
    <property type="entry name" value="SIS_RpiR"/>
    <property type="match status" value="1"/>
</dbReference>
<dbReference type="PANTHER" id="PTHR30514:SF18">
    <property type="entry name" value="RPIR-FAMILY TRANSCRIPTIONAL REGULATOR"/>
    <property type="match status" value="1"/>
</dbReference>
<protein>
    <submittedName>
        <fullName evidence="6">MurR/RpiR family transcriptional regulator</fullName>
    </submittedName>
</protein>
<keyword evidence="7" id="KW-1185">Reference proteome</keyword>
<evidence type="ECO:0000259" key="5">
    <source>
        <dbReference type="PROSITE" id="PS51464"/>
    </source>
</evidence>
<comment type="caution">
    <text evidence="6">The sequence shown here is derived from an EMBL/GenBank/DDBJ whole genome shotgun (WGS) entry which is preliminary data.</text>
</comment>
<dbReference type="GO" id="GO:0097367">
    <property type="term" value="F:carbohydrate derivative binding"/>
    <property type="evidence" value="ECO:0007669"/>
    <property type="project" value="InterPro"/>
</dbReference>
<reference evidence="6" key="1">
    <citation type="submission" date="2022-07" db="EMBL/GenBank/DDBJ databases">
        <authorList>
            <person name="Otstavnykh N."/>
            <person name="Isaeva M."/>
            <person name="Bystritskaya E."/>
        </authorList>
    </citation>
    <scope>NUCLEOTIDE SEQUENCE</scope>
    <source>
        <strain evidence="6">KCTC 52189</strain>
    </source>
</reference>
<name>A0AAE4B4H5_9RHOB</name>
<dbReference type="GO" id="GO:0003677">
    <property type="term" value="F:DNA binding"/>
    <property type="evidence" value="ECO:0007669"/>
    <property type="project" value="UniProtKB-KW"/>
</dbReference>
<keyword evidence="2" id="KW-0238">DNA-binding</keyword>
<dbReference type="Gene3D" id="1.10.10.10">
    <property type="entry name" value="Winged helix-like DNA-binding domain superfamily/Winged helix DNA-binding domain"/>
    <property type="match status" value="1"/>
</dbReference>
<dbReference type="Pfam" id="PF01380">
    <property type="entry name" value="SIS"/>
    <property type="match status" value="1"/>
</dbReference>
<dbReference type="GO" id="GO:0003700">
    <property type="term" value="F:DNA-binding transcription factor activity"/>
    <property type="evidence" value="ECO:0007669"/>
    <property type="project" value="InterPro"/>
</dbReference>
<feature type="domain" description="HTH rpiR-type" evidence="4">
    <location>
        <begin position="7"/>
        <end position="83"/>
    </location>
</feature>
<evidence type="ECO:0000313" key="6">
    <source>
        <dbReference type="EMBL" id="MDQ2090230.1"/>
    </source>
</evidence>
<dbReference type="InterPro" id="IPR047640">
    <property type="entry name" value="RpiR-like"/>
</dbReference>
<dbReference type="InterPro" id="IPR001347">
    <property type="entry name" value="SIS_dom"/>
</dbReference>
<sequence>MDPTLKSRTIARLKAALPELSPQMRTAAKYIVDHQGPFGIDSIRATAKNAGVSTYSLIRLAERLGFSGFDDLRAPFRHALATTGTLAHVPGWIEELRRSGATGQVLADAAHNTLSVVQTSLERQSPEAMERAVSMALGARKVYLTAMRSSWGLAYHFHYIGRMALTSLELIPHHMNSAIDDLNASGPDDALIAITVTPYSRETIEACEFAQSRGVKLILITDSEVMASNFSPEVTLVASTISTHHFGSFAGVMAVLETLLAILVKQGGDAAAKRIASYEALRREHNVYWSAQAKR</sequence>
<evidence type="ECO:0000256" key="2">
    <source>
        <dbReference type="ARBA" id="ARBA00023125"/>
    </source>
</evidence>
<dbReference type="InterPro" id="IPR036388">
    <property type="entry name" value="WH-like_DNA-bd_sf"/>
</dbReference>
<dbReference type="InterPro" id="IPR046348">
    <property type="entry name" value="SIS_dom_sf"/>
</dbReference>
<gene>
    <name evidence="6" type="ORF">NO357_10015</name>
</gene>
<dbReference type="SUPFAM" id="SSF46689">
    <property type="entry name" value="Homeodomain-like"/>
    <property type="match status" value="1"/>
</dbReference>
<dbReference type="PANTHER" id="PTHR30514">
    <property type="entry name" value="GLUCOKINASE"/>
    <property type="match status" value="1"/>
</dbReference>
<evidence type="ECO:0000256" key="3">
    <source>
        <dbReference type="ARBA" id="ARBA00023163"/>
    </source>
</evidence>
<dbReference type="InterPro" id="IPR009057">
    <property type="entry name" value="Homeodomain-like_sf"/>
</dbReference>